<comment type="caution">
    <text evidence="1">The sequence shown here is derived from an EMBL/GenBank/DDBJ whole genome shotgun (WGS) entry which is preliminary data.</text>
</comment>
<accession>A0A955L2S6</accession>
<protein>
    <submittedName>
        <fullName evidence="1">Uncharacterized protein</fullName>
    </submittedName>
</protein>
<dbReference type="Proteomes" id="UP000782843">
    <property type="component" value="Unassembled WGS sequence"/>
</dbReference>
<dbReference type="EMBL" id="JAGQLG010000015">
    <property type="protein sequence ID" value="MCA9381862.1"/>
    <property type="molecule type" value="Genomic_DNA"/>
</dbReference>
<name>A0A955L2S6_9BACT</name>
<dbReference type="AlphaFoldDB" id="A0A955L2S6"/>
<evidence type="ECO:0000313" key="2">
    <source>
        <dbReference type="Proteomes" id="UP000782843"/>
    </source>
</evidence>
<reference evidence="1" key="2">
    <citation type="journal article" date="2021" name="Microbiome">
        <title>Successional dynamics and alternative stable states in a saline activated sludge microbial community over 9 years.</title>
        <authorList>
            <person name="Wang Y."/>
            <person name="Ye J."/>
            <person name="Ju F."/>
            <person name="Liu L."/>
            <person name="Boyd J.A."/>
            <person name="Deng Y."/>
            <person name="Parks D.H."/>
            <person name="Jiang X."/>
            <person name="Yin X."/>
            <person name="Woodcroft B.J."/>
            <person name="Tyson G.W."/>
            <person name="Hugenholtz P."/>
            <person name="Polz M.F."/>
            <person name="Zhang T."/>
        </authorList>
    </citation>
    <scope>NUCLEOTIDE SEQUENCE</scope>
    <source>
        <strain evidence="1">HKST-UBA10</strain>
    </source>
</reference>
<sequence>MTTKKNDYKSIGDLLGGEEFWNRQKKNYISKEFQDYGYRLALKLDDLRHKSLYIKIAKDEDRRIVEEALRFAIDYPKAKNKARIFMWKIKDIKSKEEAEAKKD</sequence>
<gene>
    <name evidence="1" type="ORF">KC660_00445</name>
</gene>
<evidence type="ECO:0000313" key="1">
    <source>
        <dbReference type="EMBL" id="MCA9381862.1"/>
    </source>
</evidence>
<proteinExistence type="predicted"/>
<organism evidence="1 2">
    <name type="scientific">Candidatus Dojkabacteria bacterium</name>
    <dbReference type="NCBI Taxonomy" id="2099670"/>
    <lineage>
        <taxon>Bacteria</taxon>
        <taxon>Candidatus Dojkabacteria</taxon>
    </lineage>
</organism>
<reference evidence="1" key="1">
    <citation type="submission" date="2020-04" db="EMBL/GenBank/DDBJ databases">
        <authorList>
            <person name="Zhang T."/>
        </authorList>
    </citation>
    <scope>NUCLEOTIDE SEQUENCE</scope>
    <source>
        <strain evidence="1">HKST-UBA10</strain>
    </source>
</reference>